<dbReference type="Pfam" id="PF22117">
    <property type="entry name" value="Fer4_Nqo3"/>
    <property type="match status" value="1"/>
</dbReference>
<dbReference type="InterPro" id="IPR000283">
    <property type="entry name" value="NADH_UbQ_OxRdtase_75kDa_su_CS"/>
</dbReference>
<comment type="subunit">
    <text evidence="11">Composed of 13 different subunits. Subunits NuoCD, E, F, and G constitute the peripheral sector of the complex.</text>
</comment>
<dbReference type="GO" id="GO:0042773">
    <property type="term" value="P:ATP synthesis coupled electron transport"/>
    <property type="evidence" value="ECO:0007669"/>
    <property type="project" value="InterPro"/>
</dbReference>
<keyword evidence="7 13" id="KW-1278">Translocase</keyword>
<dbReference type="InterPro" id="IPR050123">
    <property type="entry name" value="Prok_molybdopt-oxidoreductase"/>
</dbReference>
<evidence type="ECO:0000259" key="16">
    <source>
        <dbReference type="PROSITE" id="PS51839"/>
    </source>
</evidence>
<dbReference type="SUPFAM" id="SSF54862">
    <property type="entry name" value="4Fe-4S ferredoxins"/>
    <property type="match status" value="1"/>
</dbReference>
<dbReference type="Gene3D" id="3.40.228.10">
    <property type="entry name" value="Dimethylsulfoxide Reductase, domain 2"/>
    <property type="match status" value="1"/>
</dbReference>
<dbReference type="Pfam" id="PF00384">
    <property type="entry name" value="Molybdopterin"/>
    <property type="match status" value="1"/>
</dbReference>
<dbReference type="PROSITE" id="PS00643">
    <property type="entry name" value="COMPLEX1_75K_3"/>
    <property type="match status" value="1"/>
</dbReference>
<dbReference type="SUPFAM" id="SSF50692">
    <property type="entry name" value="ADC-like"/>
    <property type="match status" value="1"/>
</dbReference>
<dbReference type="CDD" id="cd00207">
    <property type="entry name" value="fer2"/>
    <property type="match status" value="1"/>
</dbReference>
<feature type="domain" description="4Fe-4S Mo/W bis-MGD-type" evidence="15">
    <location>
        <begin position="219"/>
        <end position="275"/>
    </location>
</feature>
<comment type="similarity">
    <text evidence="2 13">Belongs to the complex I 75 kDa subunit family.</text>
</comment>
<dbReference type="FunFam" id="3.30.70.20:FF:000002">
    <property type="entry name" value="NADH-ubiquinone oxidoreductase 75 kDa subunit"/>
    <property type="match status" value="1"/>
</dbReference>
<evidence type="ECO:0000256" key="13">
    <source>
        <dbReference type="RuleBase" id="RU003525"/>
    </source>
</evidence>
<dbReference type="GO" id="GO:0051537">
    <property type="term" value="F:2 iron, 2 sulfur cluster binding"/>
    <property type="evidence" value="ECO:0007669"/>
    <property type="project" value="UniProtKB-UniRule"/>
</dbReference>
<dbReference type="PROSITE" id="PS00642">
    <property type="entry name" value="COMPLEX1_75K_2"/>
    <property type="match status" value="1"/>
</dbReference>
<feature type="domain" description="4Fe-4S His(Cys)3-ligated-type" evidence="16">
    <location>
        <begin position="82"/>
        <end position="121"/>
    </location>
</feature>
<dbReference type="InterPro" id="IPR006963">
    <property type="entry name" value="Mopterin_OxRdtase_4Fe-4S_dom"/>
</dbReference>
<dbReference type="FunFam" id="3.10.20.740:FF:000001">
    <property type="entry name" value="NADH-quinone oxidoreductase subunit G"/>
    <property type="match status" value="1"/>
</dbReference>
<dbReference type="GO" id="GO:0051539">
    <property type="term" value="F:4 iron, 4 sulfur cluster binding"/>
    <property type="evidence" value="ECO:0007669"/>
    <property type="project" value="UniProtKB-KW"/>
</dbReference>
<dbReference type="SUPFAM" id="SSF54292">
    <property type="entry name" value="2Fe-2S ferredoxin-like"/>
    <property type="match status" value="1"/>
</dbReference>
<dbReference type="PROSITE" id="PS00641">
    <property type="entry name" value="COMPLEX1_75K_1"/>
    <property type="match status" value="1"/>
</dbReference>
<keyword evidence="9 13" id="KW-0411">Iron-sulfur</keyword>
<reference evidence="17" key="1">
    <citation type="submission" date="2019-02" db="EMBL/GenBank/DDBJ databases">
        <authorList>
            <person name="Gruber-Vodicka R. H."/>
            <person name="Seah K. B. B."/>
        </authorList>
    </citation>
    <scope>NUCLEOTIDE SEQUENCE</scope>
    <source>
        <strain evidence="17">BECK_S313</strain>
    </source>
</reference>
<dbReference type="Pfam" id="PF13510">
    <property type="entry name" value="Fer2_4"/>
    <property type="match status" value="1"/>
</dbReference>
<dbReference type="GO" id="GO:0048038">
    <property type="term" value="F:quinone binding"/>
    <property type="evidence" value="ECO:0007669"/>
    <property type="project" value="UniProtKB-UniRule"/>
</dbReference>
<dbReference type="Gene3D" id="3.30.70.20">
    <property type="match status" value="1"/>
</dbReference>
<organism evidence="17">
    <name type="scientific">Candidatus Kentrum sp. LPFa</name>
    <dbReference type="NCBI Taxonomy" id="2126335"/>
    <lineage>
        <taxon>Bacteria</taxon>
        <taxon>Pseudomonadati</taxon>
        <taxon>Pseudomonadota</taxon>
        <taxon>Gammaproteobacteria</taxon>
        <taxon>Candidatus Kentrum</taxon>
    </lineage>
</organism>
<dbReference type="InterPro" id="IPR010228">
    <property type="entry name" value="NADH_UbQ_OxRdtase_Gsu"/>
</dbReference>
<dbReference type="Gene3D" id="3.10.20.740">
    <property type="match status" value="1"/>
</dbReference>
<dbReference type="EMBL" id="CAADFK010000017">
    <property type="protein sequence ID" value="VFK10913.1"/>
    <property type="molecule type" value="Genomic_DNA"/>
</dbReference>
<evidence type="ECO:0000256" key="10">
    <source>
        <dbReference type="ARBA" id="ARBA00023027"/>
    </source>
</evidence>
<dbReference type="EC" id="7.1.1.-" evidence="13"/>
<dbReference type="GO" id="GO:0016020">
    <property type="term" value="C:membrane"/>
    <property type="evidence" value="ECO:0007669"/>
    <property type="project" value="InterPro"/>
</dbReference>
<keyword evidence="4 13" id="KW-0001">2Fe-2S</keyword>
<dbReference type="InterPro" id="IPR036010">
    <property type="entry name" value="2Fe-2S_ferredoxin-like_sf"/>
</dbReference>
<dbReference type="Gene3D" id="3.40.50.740">
    <property type="match status" value="2"/>
</dbReference>
<keyword evidence="8 13" id="KW-0408">Iron</keyword>
<keyword evidence="17" id="KW-0560">Oxidoreductase</keyword>
<evidence type="ECO:0000256" key="7">
    <source>
        <dbReference type="ARBA" id="ARBA00022967"/>
    </source>
</evidence>
<evidence type="ECO:0000256" key="3">
    <source>
        <dbReference type="ARBA" id="ARBA00022485"/>
    </source>
</evidence>
<dbReference type="GO" id="GO:0016651">
    <property type="term" value="F:oxidoreductase activity, acting on NAD(P)H"/>
    <property type="evidence" value="ECO:0007669"/>
    <property type="project" value="InterPro"/>
</dbReference>
<dbReference type="PROSITE" id="PS51669">
    <property type="entry name" value="4FE4S_MOW_BIS_MGD"/>
    <property type="match status" value="1"/>
</dbReference>
<evidence type="ECO:0000256" key="6">
    <source>
        <dbReference type="ARBA" id="ARBA00022723"/>
    </source>
</evidence>
<feature type="domain" description="2Fe-2S ferredoxin-type" evidence="14">
    <location>
        <begin position="4"/>
        <end position="82"/>
    </location>
</feature>
<keyword evidence="10 13" id="KW-0520">NAD</keyword>
<evidence type="ECO:0000313" key="17">
    <source>
        <dbReference type="EMBL" id="VFK10913.1"/>
    </source>
</evidence>
<gene>
    <name evidence="17" type="ORF">BECKLPF1236B_GA0070989_101718</name>
</gene>
<dbReference type="PROSITE" id="PS51085">
    <property type="entry name" value="2FE2S_FER_2"/>
    <property type="match status" value="1"/>
</dbReference>
<dbReference type="AlphaFoldDB" id="A0A450W1H4"/>
<evidence type="ECO:0000259" key="14">
    <source>
        <dbReference type="PROSITE" id="PS51085"/>
    </source>
</evidence>
<comment type="function">
    <text evidence="13">NDH-1 shuttles electrons from NADH, via FMN and iron-sulfur (Fe-S) centers, to quinones in the respiratory chain. Couples the redox reaction to proton translocation (for every two electrons transferred, four hydrogen ions are translocated across the cytoplasmic membrane), and thus conserves the redox energy in a proton gradient.</text>
</comment>
<evidence type="ECO:0000256" key="11">
    <source>
        <dbReference type="ARBA" id="ARBA00026021"/>
    </source>
</evidence>
<protein>
    <recommendedName>
        <fullName evidence="13">NADH-quinone oxidoreductase</fullName>
        <ecNumber evidence="13">7.1.1.-</ecNumber>
    </recommendedName>
</protein>
<dbReference type="Pfam" id="PF22151">
    <property type="entry name" value="Fer4_NDSU1"/>
    <property type="match status" value="1"/>
</dbReference>
<evidence type="ECO:0000256" key="2">
    <source>
        <dbReference type="ARBA" id="ARBA00005404"/>
    </source>
</evidence>
<keyword evidence="3 13" id="KW-0004">4Fe-4S</keyword>
<comment type="catalytic activity">
    <reaction evidence="12 13">
        <text>a quinone + NADH + 5 H(+)(in) = a quinol + NAD(+) + 4 H(+)(out)</text>
        <dbReference type="Rhea" id="RHEA:57888"/>
        <dbReference type="ChEBI" id="CHEBI:15378"/>
        <dbReference type="ChEBI" id="CHEBI:24646"/>
        <dbReference type="ChEBI" id="CHEBI:57540"/>
        <dbReference type="ChEBI" id="CHEBI:57945"/>
        <dbReference type="ChEBI" id="CHEBI:132124"/>
    </reaction>
</comment>
<evidence type="ECO:0000256" key="8">
    <source>
        <dbReference type="ARBA" id="ARBA00023004"/>
    </source>
</evidence>
<dbReference type="PROSITE" id="PS51839">
    <property type="entry name" value="4FE4S_HC3"/>
    <property type="match status" value="1"/>
</dbReference>
<keyword evidence="6 13" id="KW-0479">Metal-binding</keyword>
<comment type="cofactor">
    <cofactor evidence="13">
        <name>[2Fe-2S] cluster</name>
        <dbReference type="ChEBI" id="CHEBI:190135"/>
    </cofactor>
    <text evidence="13">Binds 1 [2Fe-2S] cluster per subunit.</text>
</comment>
<dbReference type="CDD" id="cd02772">
    <property type="entry name" value="MopB_NDH-1_NuoG2"/>
    <property type="match status" value="1"/>
</dbReference>
<evidence type="ECO:0000256" key="9">
    <source>
        <dbReference type="ARBA" id="ARBA00023014"/>
    </source>
</evidence>
<evidence type="ECO:0000256" key="4">
    <source>
        <dbReference type="ARBA" id="ARBA00022714"/>
    </source>
</evidence>
<evidence type="ECO:0000259" key="15">
    <source>
        <dbReference type="PROSITE" id="PS51669"/>
    </source>
</evidence>
<dbReference type="SMART" id="SM00929">
    <property type="entry name" value="NADH-G_4Fe-4S_3"/>
    <property type="match status" value="1"/>
</dbReference>
<dbReference type="InterPro" id="IPR001041">
    <property type="entry name" value="2Fe-2S_ferredoxin-type"/>
</dbReference>
<keyword evidence="5 13" id="KW-0874">Quinone</keyword>
<dbReference type="InterPro" id="IPR006656">
    <property type="entry name" value="Mopterin_OxRdtase"/>
</dbReference>
<dbReference type="GO" id="GO:0046872">
    <property type="term" value="F:metal ion binding"/>
    <property type="evidence" value="ECO:0007669"/>
    <property type="project" value="UniProtKB-UniRule"/>
</dbReference>
<proteinExistence type="inferred from homology"/>
<sequence length="819" mass="88731">MSDQLVNIEIDGVPLQAEQGEFLIDVADAAGIAIPRFCYHKKLSVAANCRMCLVEVERIPKPLPACATPVTDGMRVHTRSPMVLAAQKAVMEFLLINHPLDCPICDQGGECELQDLSMGFGGDTSRFQEPKRVVRDKDFGPLIAADMTRCIHCTRCVRFGEEIAGQRELGATGRGENVEIGTFITKTLDSELSGNIIDLCPVGALTSKPFRYRARAWEMQQLPGIAPHDAVGSNLYFHVKDDRVMRVVPRENEELNEVWISDRDRFSYQGLYSDDRLQTPMVKQGGKWQSVDWETALSVVVERLQRIVRDDGPEAIGALASPGATLEEFYLLQKVLRGIGCHNIDHRLHAQDFRHQDQAPLFPWLGQSLKELEDADVVLLIGSNCRQEQPLINHRIRRAVLGGARVFVLNPIDYSLNYPLAGRLIVSPMDMVAHLAGIAASMVKSEDTGAAVGFEKLLAKVTPGTMEHEIAKALGAGAQTTILLGNLAGAHPQAAALQALAVYIANHTGATLGVLTAGANSAGAWIAGALPHRGPAGKSLQKKGLDTGAMVTQGCKGYLLLGLEPELDCANSHAALDAMTRAEFVVSLAAYRTAAMEDYADVLLPIALFAENTGTFVNAAGSWQDFAAAVAPPLGQAWPAWKILHELGNLLDLDGFDYSDVAEIRRELQALAQGADLPEGKDAWAAYEFDEKMVGEGIERRKDGQQLMRVGDVPIYAIDPLVRRAENLQKTTDASECTVRINNKLAALSGIKEGEFVCATQEGYQKVLPVAIDDRVPDRCVWLSAGVFGSIGLGSSFGLILLKSVAGSLLDEKLLSTSS</sequence>
<name>A0A450W1H4_9GAMM</name>
<dbReference type="Pfam" id="PF10588">
    <property type="entry name" value="NADH-G_4Fe-4S_3"/>
    <property type="match status" value="1"/>
</dbReference>
<dbReference type="GO" id="GO:0008137">
    <property type="term" value="F:NADH dehydrogenase (ubiquinone) activity"/>
    <property type="evidence" value="ECO:0007669"/>
    <property type="project" value="UniProtKB-UniRule"/>
</dbReference>
<dbReference type="InterPro" id="IPR054351">
    <property type="entry name" value="NADH_UbQ_OxRdtase_ferredoxin"/>
</dbReference>
<dbReference type="InterPro" id="IPR009010">
    <property type="entry name" value="Asp_de-COase-like_dom_sf"/>
</dbReference>
<evidence type="ECO:0000256" key="5">
    <source>
        <dbReference type="ARBA" id="ARBA00022719"/>
    </source>
</evidence>
<comment type="cofactor">
    <cofactor evidence="1 13">
        <name>[4Fe-4S] cluster</name>
        <dbReference type="ChEBI" id="CHEBI:49883"/>
    </cofactor>
</comment>
<accession>A0A450W1H4</accession>
<evidence type="ECO:0000256" key="1">
    <source>
        <dbReference type="ARBA" id="ARBA00001966"/>
    </source>
</evidence>
<dbReference type="PANTHER" id="PTHR43105:SF13">
    <property type="entry name" value="NADH-UBIQUINONE OXIDOREDUCTASE 75 KDA SUBUNIT, MITOCHONDRIAL"/>
    <property type="match status" value="1"/>
</dbReference>
<dbReference type="InterPro" id="IPR019574">
    <property type="entry name" value="NADH_UbQ_OxRdtase_Gsu_4Fe4S-bd"/>
</dbReference>
<dbReference type="SUPFAM" id="SSF53706">
    <property type="entry name" value="Formate dehydrogenase/DMSO reductase, domains 1-3"/>
    <property type="match status" value="1"/>
</dbReference>
<dbReference type="NCBIfam" id="TIGR01973">
    <property type="entry name" value="NuoG"/>
    <property type="match status" value="1"/>
</dbReference>
<dbReference type="PANTHER" id="PTHR43105">
    <property type="entry name" value="RESPIRATORY NITRATE REDUCTASE"/>
    <property type="match status" value="1"/>
</dbReference>
<evidence type="ECO:0000256" key="12">
    <source>
        <dbReference type="ARBA" id="ARBA00047712"/>
    </source>
</evidence>